<feature type="compositionally biased region" description="Basic residues" evidence="2">
    <location>
        <begin position="383"/>
        <end position="398"/>
    </location>
</feature>
<dbReference type="GO" id="GO:0042981">
    <property type="term" value="P:regulation of apoptotic process"/>
    <property type="evidence" value="ECO:0007669"/>
    <property type="project" value="InterPro"/>
</dbReference>
<feature type="coiled-coil region" evidence="1">
    <location>
        <begin position="156"/>
        <end position="197"/>
    </location>
</feature>
<gene>
    <name evidence="4" type="ORF">SNE40_015189</name>
</gene>
<evidence type="ECO:0000256" key="1">
    <source>
        <dbReference type="SAM" id="Coils"/>
    </source>
</evidence>
<evidence type="ECO:0000313" key="5">
    <source>
        <dbReference type="Proteomes" id="UP001347796"/>
    </source>
</evidence>
<feature type="domain" description="CARD" evidence="3">
    <location>
        <begin position="42"/>
        <end position="118"/>
    </location>
</feature>
<feature type="compositionally biased region" description="Low complexity" evidence="2">
    <location>
        <begin position="364"/>
        <end position="375"/>
    </location>
</feature>
<reference evidence="4 5" key="1">
    <citation type="submission" date="2024-01" db="EMBL/GenBank/DDBJ databases">
        <title>The genome of the rayed Mediterranean limpet Patella caerulea (Linnaeus, 1758).</title>
        <authorList>
            <person name="Anh-Thu Weber A."/>
            <person name="Halstead-Nussloch G."/>
        </authorList>
    </citation>
    <scope>NUCLEOTIDE SEQUENCE [LARGE SCALE GENOMIC DNA]</scope>
    <source>
        <strain evidence="4">AATW-2023a</strain>
        <tissue evidence="4">Whole specimen</tissue>
    </source>
</reference>
<dbReference type="PROSITE" id="PS50209">
    <property type="entry name" value="CARD"/>
    <property type="match status" value="1"/>
</dbReference>
<dbReference type="Gene3D" id="1.10.533.10">
    <property type="entry name" value="Death Domain, Fas"/>
    <property type="match status" value="1"/>
</dbReference>
<name>A0AAN8JMS8_PATCE</name>
<keyword evidence="5" id="KW-1185">Reference proteome</keyword>
<proteinExistence type="predicted"/>
<dbReference type="AlphaFoldDB" id="A0AAN8JMS8"/>
<feature type="region of interest" description="Disordered" evidence="2">
    <location>
        <begin position="289"/>
        <end position="398"/>
    </location>
</feature>
<dbReference type="CDD" id="cd01671">
    <property type="entry name" value="CARD"/>
    <property type="match status" value="1"/>
</dbReference>
<evidence type="ECO:0000259" key="3">
    <source>
        <dbReference type="PROSITE" id="PS50209"/>
    </source>
</evidence>
<organism evidence="4 5">
    <name type="scientific">Patella caerulea</name>
    <name type="common">Rayed Mediterranean limpet</name>
    <dbReference type="NCBI Taxonomy" id="87958"/>
    <lineage>
        <taxon>Eukaryota</taxon>
        <taxon>Metazoa</taxon>
        <taxon>Spiralia</taxon>
        <taxon>Lophotrochozoa</taxon>
        <taxon>Mollusca</taxon>
        <taxon>Gastropoda</taxon>
        <taxon>Patellogastropoda</taxon>
        <taxon>Patelloidea</taxon>
        <taxon>Patellidae</taxon>
        <taxon>Patella</taxon>
    </lineage>
</organism>
<dbReference type="InterPro" id="IPR001315">
    <property type="entry name" value="CARD"/>
</dbReference>
<dbReference type="Proteomes" id="UP001347796">
    <property type="component" value="Unassembled WGS sequence"/>
</dbReference>
<dbReference type="SUPFAM" id="SSF47986">
    <property type="entry name" value="DEATH domain"/>
    <property type="match status" value="1"/>
</dbReference>
<accession>A0AAN8JMS8</accession>
<evidence type="ECO:0000313" key="4">
    <source>
        <dbReference type="EMBL" id="KAK6176993.1"/>
    </source>
</evidence>
<evidence type="ECO:0000256" key="2">
    <source>
        <dbReference type="SAM" id="MobiDB-lite"/>
    </source>
</evidence>
<dbReference type="EMBL" id="JAZGQO010000010">
    <property type="protein sequence ID" value="KAK6176993.1"/>
    <property type="molecule type" value="Genomic_DNA"/>
</dbReference>
<feature type="compositionally biased region" description="Low complexity" evidence="2">
    <location>
        <begin position="308"/>
        <end position="322"/>
    </location>
</feature>
<sequence>MTNRRIETLGKLARVHPGLFPDTHLRSQGPSVDAPILNKVPMPPEDARKLRNNYIYLQEKIDAADLSNYLFQAFILDDDDVKRIEITDTKALRNKYLLDTLLRRGRRAWGCFVAGLKDCGFKKVHSELLKRTEIDDSHLSPRVESLSNRRIQPREVDEMDEKIKELKVDNNLKAKEITTLQTKVIQLDEKVSDLKNQLKERDGQIVKLVSGNLSESESGNKPPPTVEYLETQVVDLDSKVGNLSIGFSTIQKTVEEMNSSMYKKGKKSTKGAKKSNTAKAQQTFLTQEAFTEEEDSSEEQVTAIKNISSPQKTTSKQKTTASRNTSSPQKTLSHQKTPSTQKAATQKTSSSGKTHKTQNTPSIQKTQKNAQAQKTVSFQKNAHAQKTKHTPRKTNIKK</sequence>
<protein>
    <recommendedName>
        <fullName evidence="3">CARD domain-containing protein</fullName>
    </recommendedName>
</protein>
<dbReference type="Pfam" id="PF00619">
    <property type="entry name" value="CARD"/>
    <property type="match status" value="1"/>
</dbReference>
<feature type="compositionally biased region" description="Polar residues" evidence="2">
    <location>
        <begin position="323"/>
        <end position="363"/>
    </location>
</feature>
<dbReference type="InterPro" id="IPR011029">
    <property type="entry name" value="DEATH-like_dom_sf"/>
</dbReference>
<comment type="caution">
    <text evidence="4">The sequence shown here is derived from an EMBL/GenBank/DDBJ whole genome shotgun (WGS) entry which is preliminary data.</text>
</comment>
<keyword evidence="1" id="KW-0175">Coiled coil</keyword>